<accession>S4XIB3</accession>
<dbReference type="eggNOG" id="ENOG5031Q45">
    <property type="taxonomic scope" value="Bacteria"/>
</dbReference>
<proteinExistence type="predicted"/>
<reference evidence="1 2" key="1">
    <citation type="submission" date="2012-06" db="EMBL/GenBank/DDBJ databases">
        <title>Complete genome sequence of Corynebacterium terpenotabidum Y-11 (=DSM 44721).</title>
        <authorList>
            <person name="Ruckert C."/>
            <person name="Albersmeier A."/>
            <person name="Al-Dilaimi A."/>
            <person name="Szczepanowski R."/>
            <person name="Kalinowski J."/>
        </authorList>
    </citation>
    <scope>NUCLEOTIDE SEQUENCE [LARGE SCALE GENOMIC DNA]</scope>
    <source>
        <strain evidence="1 2">Y-11</strain>
    </source>
</reference>
<evidence type="ECO:0000313" key="2">
    <source>
        <dbReference type="Proteomes" id="UP000014809"/>
    </source>
</evidence>
<organism evidence="1 2">
    <name type="scientific">Corynebacterium terpenotabidum Y-11</name>
    <dbReference type="NCBI Taxonomy" id="1200352"/>
    <lineage>
        <taxon>Bacteria</taxon>
        <taxon>Bacillati</taxon>
        <taxon>Actinomycetota</taxon>
        <taxon>Actinomycetes</taxon>
        <taxon>Mycobacteriales</taxon>
        <taxon>Corynebacteriaceae</taxon>
        <taxon>Corynebacterium</taxon>
    </lineage>
</organism>
<sequence>MTGITAETSALTAAARRAAATADRLTAGTDPGGGPPVFALPQAARFLAALTDARARQATAATDFARFYSDAGAALTDLGGALTAQEGTTVERLQALGGGL</sequence>
<dbReference type="Proteomes" id="UP000014809">
    <property type="component" value="Chromosome"/>
</dbReference>
<protein>
    <submittedName>
        <fullName evidence="1">Uncharacterized protein</fullName>
    </submittedName>
</protein>
<dbReference type="KEGG" id="cter:A606_08945"/>
<name>S4XIB3_9CORY</name>
<dbReference type="PATRIC" id="fig|1200352.3.peg.1819"/>
<dbReference type="EMBL" id="CP003696">
    <property type="protein sequence ID" value="AGP31430.1"/>
    <property type="molecule type" value="Genomic_DNA"/>
</dbReference>
<gene>
    <name evidence="1" type="ORF">A606_08945</name>
</gene>
<keyword evidence="2" id="KW-1185">Reference proteome</keyword>
<dbReference type="HOGENOM" id="CLU_2301092_0_0_11"/>
<dbReference type="AlphaFoldDB" id="S4XIB3"/>
<dbReference type="RefSeq" id="WP_020441786.1">
    <property type="nucleotide sequence ID" value="NC_021663.1"/>
</dbReference>
<evidence type="ECO:0000313" key="1">
    <source>
        <dbReference type="EMBL" id="AGP31430.1"/>
    </source>
</evidence>
<dbReference type="STRING" id="1200352.A606_08945"/>